<protein>
    <recommendedName>
        <fullName evidence="3">ATP-grasp domain-containing protein</fullName>
    </recommendedName>
</protein>
<dbReference type="Proteomes" id="UP001251528">
    <property type="component" value="Unassembled WGS sequence"/>
</dbReference>
<organism evidence="1 2">
    <name type="scientific">Conoideocrella luteorostrata</name>
    <dbReference type="NCBI Taxonomy" id="1105319"/>
    <lineage>
        <taxon>Eukaryota</taxon>
        <taxon>Fungi</taxon>
        <taxon>Dikarya</taxon>
        <taxon>Ascomycota</taxon>
        <taxon>Pezizomycotina</taxon>
        <taxon>Sordariomycetes</taxon>
        <taxon>Hypocreomycetidae</taxon>
        <taxon>Hypocreales</taxon>
        <taxon>Clavicipitaceae</taxon>
        <taxon>Conoideocrella</taxon>
    </lineage>
</organism>
<comment type="caution">
    <text evidence="1">The sequence shown here is derived from an EMBL/GenBank/DDBJ whole genome shotgun (WGS) entry which is preliminary data.</text>
</comment>
<dbReference type="Gene3D" id="3.30.470.20">
    <property type="entry name" value="ATP-grasp fold, B domain"/>
    <property type="match status" value="1"/>
</dbReference>
<evidence type="ECO:0000313" key="1">
    <source>
        <dbReference type="EMBL" id="KAK2611948.1"/>
    </source>
</evidence>
<gene>
    <name evidence="1" type="ORF">QQS21_002054</name>
</gene>
<evidence type="ECO:0000313" key="2">
    <source>
        <dbReference type="Proteomes" id="UP001251528"/>
    </source>
</evidence>
<dbReference type="EMBL" id="JASWJB010000023">
    <property type="protein sequence ID" value="KAK2611948.1"/>
    <property type="molecule type" value="Genomic_DNA"/>
</dbReference>
<evidence type="ECO:0008006" key="3">
    <source>
        <dbReference type="Google" id="ProtNLM"/>
    </source>
</evidence>
<dbReference type="AlphaFoldDB" id="A0AAJ0CZ04"/>
<accession>A0AAJ0CZ04</accession>
<name>A0AAJ0CZ04_9HYPO</name>
<proteinExistence type="predicted"/>
<reference evidence="1" key="1">
    <citation type="submission" date="2023-06" db="EMBL/GenBank/DDBJ databases">
        <title>Conoideocrella luteorostrata (Hypocreales: Clavicipitaceae), a potential biocontrol fungus for elongate hemlock scale in United States Christmas tree production areas.</title>
        <authorList>
            <person name="Barrett H."/>
            <person name="Lovett B."/>
            <person name="Macias A.M."/>
            <person name="Stajich J.E."/>
            <person name="Kasson M.T."/>
        </authorList>
    </citation>
    <scope>NUCLEOTIDE SEQUENCE</scope>
    <source>
        <strain evidence="1">ARSEF 14590</strain>
    </source>
</reference>
<keyword evidence="2" id="KW-1185">Reference proteome</keyword>
<sequence length="178" mass="19699">MTDNGLKLTQSQLETTKKTADPSVFLIEINPRAPGHQKTFTVQHTSGIDYFAVHMLATLSTTLSAPALQTEDDSAIKTIIRSLSQPLPELYQYPTHVVFIPLDRGGTFVTVKLLPQQLTQYVSEYLVFMQRGEVCRDPDKEGKWPFVAYFQVMAKLTGAEGGVQSKTIGEMVGSRSST</sequence>